<proteinExistence type="predicted"/>
<name>A0A3G2KFW2_9CAUD</name>
<evidence type="ECO:0000313" key="3">
    <source>
        <dbReference type="Proteomes" id="UP000270965"/>
    </source>
</evidence>
<dbReference type="KEGG" id="vg:55006683"/>
<dbReference type="InterPro" id="IPR036280">
    <property type="entry name" value="Multihaem_cyt_sf"/>
</dbReference>
<feature type="region of interest" description="Disordered" evidence="1">
    <location>
        <begin position="68"/>
        <end position="114"/>
    </location>
</feature>
<dbReference type="RefSeq" id="YP_009815462.1">
    <property type="nucleotide sequence ID" value="NC_048094.1"/>
</dbReference>
<dbReference type="SUPFAM" id="SSF48695">
    <property type="entry name" value="Multiheme cytochromes"/>
    <property type="match status" value="1"/>
</dbReference>
<sequence>MSAFVKSYPRAKVTRHKTLDGWVIDLYLRATAKPIRVNSTYASITWAHKAAAQKLGVKAKTVQAAAPVKAPAPKPGPAAPAAPVPTMPRGTKGTCGRCHRPMRPAGSKAADYPGTTLRQREGLCQSCHQSSKRLAP</sequence>
<dbReference type="GeneID" id="55006683"/>
<protein>
    <submittedName>
        <fullName evidence="2">Uncharacterized protein</fullName>
    </submittedName>
</protein>
<feature type="compositionally biased region" description="Pro residues" evidence="1">
    <location>
        <begin position="70"/>
        <end position="86"/>
    </location>
</feature>
<evidence type="ECO:0000313" key="2">
    <source>
        <dbReference type="EMBL" id="AYN57835.1"/>
    </source>
</evidence>
<accession>A0A3G2KFW2</accession>
<gene>
    <name evidence="2" type="primary">47</name>
    <name evidence="2" type="ORF">PBI_EILEEN_47</name>
</gene>
<dbReference type="Proteomes" id="UP000270965">
    <property type="component" value="Segment"/>
</dbReference>
<dbReference type="EMBL" id="MH834611">
    <property type="protein sequence ID" value="AYN57835.1"/>
    <property type="molecule type" value="Genomic_DNA"/>
</dbReference>
<evidence type="ECO:0000256" key="1">
    <source>
        <dbReference type="SAM" id="MobiDB-lite"/>
    </source>
</evidence>
<organism evidence="2 3">
    <name type="scientific">Arthrobacter phage Eileen</name>
    <dbReference type="NCBI Taxonomy" id="2419956"/>
    <lineage>
        <taxon>Viruses</taxon>
        <taxon>Duplodnaviria</taxon>
        <taxon>Heunggongvirae</taxon>
        <taxon>Uroviricota</taxon>
        <taxon>Caudoviricetes</taxon>
        <taxon>Bridgettevirus</taxon>
        <taxon>Bridgettevirus eileen</taxon>
    </lineage>
</organism>
<reference evidence="2 3" key="1">
    <citation type="submission" date="2018-09" db="EMBL/GenBank/DDBJ databases">
        <authorList>
            <person name="Ulbrich M.C."/>
            <person name="Stoner T.H."/>
            <person name="Garlena R.A."/>
            <person name="Russell D.A."/>
            <person name="Pope W.H."/>
            <person name="Jacobs-Sera D."/>
            <person name="Hatfull G.F."/>
        </authorList>
    </citation>
    <scope>NUCLEOTIDE SEQUENCE [LARGE SCALE GENOMIC DNA]</scope>
</reference>
<keyword evidence="3" id="KW-1185">Reference proteome</keyword>